<accession>A0ABT1ZEK6</accession>
<dbReference type="Proteomes" id="UP001205337">
    <property type="component" value="Unassembled WGS sequence"/>
</dbReference>
<evidence type="ECO:0008006" key="4">
    <source>
        <dbReference type="Google" id="ProtNLM"/>
    </source>
</evidence>
<protein>
    <recommendedName>
        <fullName evidence="4">MFS transporter</fullName>
    </recommendedName>
</protein>
<proteinExistence type="predicted"/>
<gene>
    <name evidence="2" type="ORF">NUH29_06155</name>
</gene>
<reference evidence="2 3" key="1">
    <citation type="submission" date="2022-08" db="EMBL/GenBank/DDBJ databases">
        <authorList>
            <person name="Li F."/>
        </authorList>
    </citation>
    <scope>NUCLEOTIDE SEQUENCE [LARGE SCALE GENOMIC DNA]</scope>
    <source>
        <strain evidence="2 3">10F1B-8-1</strain>
    </source>
</reference>
<feature type="transmembrane region" description="Helical" evidence="1">
    <location>
        <begin position="40"/>
        <end position="59"/>
    </location>
</feature>
<evidence type="ECO:0000313" key="2">
    <source>
        <dbReference type="EMBL" id="MCS0499130.1"/>
    </source>
</evidence>
<comment type="caution">
    <text evidence="2">The sequence shown here is derived from an EMBL/GenBank/DDBJ whole genome shotgun (WGS) entry which is preliminary data.</text>
</comment>
<feature type="transmembrane region" description="Helical" evidence="1">
    <location>
        <begin position="71"/>
        <end position="92"/>
    </location>
</feature>
<sequence length="199" mass="20310">MTPRASRLLRGTLLGGVATLLAAVSHLVGGGPAPTGIALVLGGVFAGAVGTIAVGRIVAGRRVGLVRTITAVTISQLAFHLVFSLLGSGATVTASGGHHHELFALVSDPAAAVAQGGAAMWLAHLVAGALTVGYLRGLESRVWAVLARVGGFLLRVLGIRTPRPANRRPRPVAGRRDIPVSETLRTAISRRGPPLASRV</sequence>
<dbReference type="RefSeq" id="WP_258798148.1">
    <property type="nucleotide sequence ID" value="NZ_JANTHX010000005.1"/>
</dbReference>
<keyword evidence="1" id="KW-0812">Transmembrane</keyword>
<evidence type="ECO:0000313" key="3">
    <source>
        <dbReference type="Proteomes" id="UP001205337"/>
    </source>
</evidence>
<name>A0ABT1ZEK6_9MICO</name>
<feature type="transmembrane region" description="Helical" evidence="1">
    <location>
        <begin position="112"/>
        <end position="135"/>
    </location>
</feature>
<keyword evidence="3" id="KW-1185">Reference proteome</keyword>
<evidence type="ECO:0000256" key="1">
    <source>
        <dbReference type="SAM" id="Phobius"/>
    </source>
</evidence>
<organism evidence="2 3">
    <name type="scientific">Protaetiibacter mangrovi</name>
    <dbReference type="NCBI Taxonomy" id="2970926"/>
    <lineage>
        <taxon>Bacteria</taxon>
        <taxon>Bacillati</taxon>
        <taxon>Actinomycetota</taxon>
        <taxon>Actinomycetes</taxon>
        <taxon>Micrococcales</taxon>
        <taxon>Microbacteriaceae</taxon>
        <taxon>Protaetiibacter</taxon>
    </lineage>
</organism>
<keyword evidence="1" id="KW-1133">Transmembrane helix</keyword>
<keyword evidence="1" id="KW-0472">Membrane</keyword>
<dbReference type="EMBL" id="JANTHX010000005">
    <property type="protein sequence ID" value="MCS0499130.1"/>
    <property type="molecule type" value="Genomic_DNA"/>
</dbReference>